<evidence type="ECO:0000256" key="3">
    <source>
        <dbReference type="ARBA" id="ARBA00022679"/>
    </source>
</evidence>
<dbReference type="EMBL" id="JACJSG010000048">
    <property type="protein sequence ID" value="MBD2504322.1"/>
    <property type="molecule type" value="Genomic_DNA"/>
</dbReference>
<dbReference type="PROSITE" id="PS00107">
    <property type="entry name" value="PROTEIN_KINASE_ATP"/>
    <property type="match status" value="1"/>
</dbReference>
<dbReference type="Gene3D" id="1.10.510.10">
    <property type="entry name" value="Transferase(Phosphotransferase) domain 1"/>
    <property type="match status" value="1"/>
</dbReference>
<dbReference type="SMART" id="SM00220">
    <property type="entry name" value="S_TKc"/>
    <property type="match status" value="1"/>
</dbReference>
<dbReference type="SUPFAM" id="SSF56112">
    <property type="entry name" value="Protein kinase-like (PK-like)"/>
    <property type="match status" value="1"/>
</dbReference>
<proteinExistence type="predicted"/>
<evidence type="ECO:0000259" key="10">
    <source>
        <dbReference type="PROSITE" id="PS50011"/>
    </source>
</evidence>
<comment type="catalytic activity">
    <reaction evidence="8">
        <text>L-seryl-[protein] + ATP = O-phospho-L-seryl-[protein] + ADP + H(+)</text>
        <dbReference type="Rhea" id="RHEA:17989"/>
        <dbReference type="Rhea" id="RHEA-COMP:9863"/>
        <dbReference type="Rhea" id="RHEA-COMP:11604"/>
        <dbReference type="ChEBI" id="CHEBI:15378"/>
        <dbReference type="ChEBI" id="CHEBI:29999"/>
        <dbReference type="ChEBI" id="CHEBI:30616"/>
        <dbReference type="ChEBI" id="CHEBI:83421"/>
        <dbReference type="ChEBI" id="CHEBI:456216"/>
        <dbReference type="EC" id="2.7.11.1"/>
    </reaction>
</comment>
<organism evidence="11 12">
    <name type="scientific">Anabaena azotica FACHB-119</name>
    <dbReference type="NCBI Taxonomy" id="947527"/>
    <lineage>
        <taxon>Bacteria</taxon>
        <taxon>Bacillati</taxon>
        <taxon>Cyanobacteriota</taxon>
        <taxon>Cyanophyceae</taxon>
        <taxon>Nostocales</taxon>
        <taxon>Nostocaceae</taxon>
        <taxon>Anabaena</taxon>
        <taxon>Anabaena azotica</taxon>
    </lineage>
</organism>
<dbReference type="PANTHER" id="PTHR24363:SF0">
    <property type="entry name" value="SERINE_THREONINE KINASE LIKE DOMAIN CONTAINING 1"/>
    <property type="match status" value="1"/>
</dbReference>
<evidence type="ECO:0000256" key="4">
    <source>
        <dbReference type="ARBA" id="ARBA00022741"/>
    </source>
</evidence>
<evidence type="ECO:0000256" key="7">
    <source>
        <dbReference type="ARBA" id="ARBA00047899"/>
    </source>
</evidence>
<keyword evidence="3" id="KW-0808">Transferase</keyword>
<keyword evidence="4 9" id="KW-0547">Nucleotide-binding</keyword>
<keyword evidence="5 11" id="KW-0418">Kinase</keyword>
<comment type="catalytic activity">
    <reaction evidence="7">
        <text>L-threonyl-[protein] + ATP = O-phospho-L-threonyl-[protein] + ADP + H(+)</text>
        <dbReference type="Rhea" id="RHEA:46608"/>
        <dbReference type="Rhea" id="RHEA-COMP:11060"/>
        <dbReference type="Rhea" id="RHEA-COMP:11605"/>
        <dbReference type="ChEBI" id="CHEBI:15378"/>
        <dbReference type="ChEBI" id="CHEBI:30013"/>
        <dbReference type="ChEBI" id="CHEBI:30616"/>
        <dbReference type="ChEBI" id="CHEBI:61977"/>
        <dbReference type="ChEBI" id="CHEBI:456216"/>
        <dbReference type="EC" id="2.7.11.1"/>
    </reaction>
</comment>
<dbReference type="PROSITE" id="PS50011">
    <property type="entry name" value="PROTEIN_KINASE_DOM"/>
    <property type="match status" value="1"/>
</dbReference>
<evidence type="ECO:0000256" key="2">
    <source>
        <dbReference type="ARBA" id="ARBA00022527"/>
    </source>
</evidence>
<sequence>MLGTVLVGRYQIYQMLGGGGFGKTYIALDTQRPGQPKCVVKHFQPVTHNPEFLETARRLFTSEAETLEKLGYHDQIPRLLAYFEENQEFFLVQEFIEGHSLRVEMPPNQPWTEEKVIILLQQGLDILKFIHSHKVIHRDIKPENMLRRLEDGKLVLIDFGAVKQVQTQITGISGQTEMTIAIGTPGYMPLEQFQGKPHLNSDIYSLGMVCIQALTGVHPKQLGEDPATGEFLWQYRAKVSNELASVLSRMVLINYRMRYQSATEVLEALQQKFSPPAETQVTVAPSTWMQQPQVTTSQQQVDTFQGKNTLILSSEQYNYLENTLMTFVGPIGRTLLRRATSASSYQELIDNLSLNLTANQQIEFKKKVISFLEDPTVRYENTAPNLPQKPQPTINDVNDYFVRECEKELLNLIGPIAKFLVQKAIKSSSATTSHAEFIQILAAEIPDAQKALQFQKRLLP</sequence>
<evidence type="ECO:0000313" key="12">
    <source>
        <dbReference type="Proteomes" id="UP000661112"/>
    </source>
</evidence>
<dbReference type="Proteomes" id="UP000661112">
    <property type="component" value="Unassembled WGS sequence"/>
</dbReference>
<dbReference type="Pfam" id="PF00069">
    <property type="entry name" value="Pkinase"/>
    <property type="match status" value="1"/>
</dbReference>
<gene>
    <name evidence="11" type="ORF">H6G83_27560</name>
</gene>
<dbReference type="EC" id="2.7.11.1" evidence="1"/>
<dbReference type="RefSeq" id="WP_190477992.1">
    <property type="nucleotide sequence ID" value="NZ_JACJSG010000048.1"/>
</dbReference>
<feature type="binding site" evidence="9">
    <location>
        <position position="41"/>
    </location>
    <ligand>
        <name>ATP</name>
        <dbReference type="ChEBI" id="CHEBI:30616"/>
    </ligand>
</feature>
<evidence type="ECO:0000256" key="5">
    <source>
        <dbReference type="ARBA" id="ARBA00022777"/>
    </source>
</evidence>
<dbReference type="PANTHER" id="PTHR24363">
    <property type="entry name" value="SERINE/THREONINE PROTEIN KINASE"/>
    <property type="match status" value="1"/>
</dbReference>
<dbReference type="Pfam" id="PF26309">
    <property type="entry name" value="DUF8082"/>
    <property type="match status" value="1"/>
</dbReference>
<evidence type="ECO:0000256" key="6">
    <source>
        <dbReference type="ARBA" id="ARBA00022840"/>
    </source>
</evidence>
<feature type="domain" description="Protein kinase" evidence="10">
    <location>
        <begin position="10"/>
        <end position="273"/>
    </location>
</feature>
<dbReference type="InterPro" id="IPR017441">
    <property type="entry name" value="Protein_kinase_ATP_BS"/>
</dbReference>
<dbReference type="InterPro" id="IPR011009">
    <property type="entry name" value="Kinase-like_dom_sf"/>
</dbReference>
<dbReference type="GO" id="GO:0004674">
    <property type="term" value="F:protein serine/threonine kinase activity"/>
    <property type="evidence" value="ECO:0007669"/>
    <property type="project" value="UniProtKB-KW"/>
</dbReference>
<reference evidence="11 12" key="1">
    <citation type="journal article" date="2020" name="ISME J.">
        <title>Comparative genomics reveals insights into cyanobacterial evolution and habitat adaptation.</title>
        <authorList>
            <person name="Chen M.Y."/>
            <person name="Teng W.K."/>
            <person name="Zhao L."/>
            <person name="Hu C.X."/>
            <person name="Zhou Y.K."/>
            <person name="Han B.P."/>
            <person name="Song L.R."/>
            <person name="Shu W.S."/>
        </authorList>
    </citation>
    <scope>NUCLEOTIDE SEQUENCE [LARGE SCALE GENOMIC DNA]</scope>
    <source>
        <strain evidence="11 12">FACHB-119</strain>
    </source>
</reference>
<name>A0ABR8DDP6_9NOST</name>
<evidence type="ECO:0000256" key="9">
    <source>
        <dbReference type="PROSITE-ProRule" id="PRU10141"/>
    </source>
</evidence>
<dbReference type="CDD" id="cd14014">
    <property type="entry name" value="STKc_PknB_like"/>
    <property type="match status" value="1"/>
</dbReference>
<evidence type="ECO:0000313" key="11">
    <source>
        <dbReference type="EMBL" id="MBD2504322.1"/>
    </source>
</evidence>
<protein>
    <recommendedName>
        <fullName evidence="1">non-specific serine/threonine protein kinase</fullName>
        <ecNumber evidence="1">2.7.11.1</ecNumber>
    </recommendedName>
</protein>
<evidence type="ECO:0000256" key="8">
    <source>
        <dbReference type="ARBA" id="ARBA00048679"/>
    </source>
</evidence>
<keyword evidence="2 11" id="KW-0723">Serine/threonine-protein kinase</keyword>
<dbReference type="InterPro" id="IPR058395">
    <property type="entry name" value="DUF8082"/>
</dbReference>
<keyword evidence="6 9" id="KW-0067">ATP-binding</keyword>
<accession>A0ABR8DDP6</accession>
<dbReference type="InterPro" id="IPR000719">
    <property type="entry name" value="Prot_kinase_dom"/>
</dbReference>
<keyword evidence="12" id="KW-1185">Reference proteome</keyword>
<comment type="caution">
    <text evidence="11">The sequence shown here is derived from an EMBL/GenBank/DDBJ whole genome shotgun (WGS) entry which is preliminary data.</text>
</comment>
<evidence type="ECO:0000256" key="1">
    <source>
        <dbReference type="ARBA" id="ARBA00012513"/>
    </source>
</evidence>